<dbReference type="Gene3D" id="2.40.50.730">
    <property type="match status" value="1"/>
</dbReference>
<feature type="domain" description="DNA-directed DNA polymerase family B multifunctional" evidence="14">
    <location>
        <begin position="766"/>
        <end position="1216"/>
    </location>
</feature>
<evidence type="ECO:0000256" key="12">
    <source>
        <dbReference type="RuleBase" id="RU000442"/>
    </source>
</evidence>
<dbReference type="CDD" id="cd05532">
    <property type="entry name" value="POLBc_alpha"/>
    <property type="match status" value="1"/>
</dbReference>
<organism evidence="18 19">
    <name type="scientific">Priapulus caudatus</name>
    <name type="common">Priapulid worm</name>
    <dbReference type="NCBI Taxonomy" id="37621"/>
    <lineage>
        <taxon>Eukaryota</taxon>
        <taxon>Metazoa</taxon>
        <taxon>Ecdysozoa</taxon>
        <taxon>Scalidophora</taxon>
        <taxon>Priapulida</taxon>
        <taxon>Priapulimorpha</taxon>
        <taxon>Priapulimorphida</taxon>
        <taxon>Priapulidae</taxon>
        <taxon>Priapulus</taxon>
    </lineage>
</organism>
<keyword evidence="18" id="KW-1185">Reference proteome</keyword>
<dbReference type="Gene3D" id="3.30.420.10">
    <property type="entry name" value="Ribonuclease H-like superfamily/Ribonuclease H"/>
    <property type="match status" value="1"/>
</dbReference>
<evidence type="ECO:0000256" key="5">
    <source>
        <dbReference type="ARBA" id="ARBA00022705"/>
    </source>
</evidence>
<proteinExistence type="inferred from homology"/>
<keyword evidence="10 12" id="KW-0238">DNA-binding</keyword>
<dbReference type="InterPro" id="IPR006172">
    <property type="entry name" value="DNA-dir_DNA_pol_B"/>
</dbReference>
<dbReference type="SUPFAM" id="SSF53098">
    <property type="entry name" value="Ribonuclease H-like"/>
    <property type="match status" value="1"/>
</dbReference>
<evidence type="ECO:0000256" key="9">
    <source>
        <dbReference type="ARBA" id="ARBA00022932"/>
    </source>
</evidence>
<dbReference type="CDD" id="cd05776">
    <property type="entry name" value="DNA_polB_alpha_exo"/>
    <property type="match status" value="1"/>
</dbReference>
<feature type="domain" description="DNA-directed DNA polymerase family B exonuclease" evidence="15">
    <location>
        <begin position="459"/>
        <end position="700"/>
    </location>
</feature>
<dbReference type="EC" id="2.7.7.7" evidence="12"/>
<dbReference type="InterPro" id="IPR043502">
    <property type="entry name" value="DNA/RNA_pol_sf"/>
</dbReference>
<dbReference type="Gene3D" id="1.10.287.690">
    <property type="entry name" value="Helix hairpin bin"/>
    <property type="match status" value="1"/>
</dbReference>
<keyword evidence="9 12" id="KW-0239">DNA-directed DNA polymerase</keyword>
<keyword evidence="8" id="KW-0862">Zinc</keyword>
<dbReference type="InterPro" id="IPR015088">
    <property type="entry name" value="Znf_DNA-dir_DNA_pol_B_alpha"/>
</dbReference>
<keyword evidence="4 12" id="KW-0548">Nucleotidyltransferase</keyword>
<dbReference type="InterPro" id="IPR045846">
    <property type="entry name" value="POLBc_alpha"/>
</dbReference>
<dbReference type="Pfam" id="PF03104">
    <property type="entry name" value="DNA_pol_B_exo1"/>
    <property type="match status" value="1"/>
</dbReference>
<evidence type="ECO:0000256" key="1">
    <source>
        <dbReference type="ARBA" id="ARBA00004123"/>
    </source>
</evidence>
<dbReference type="InterPro" id="IPR012337">
    <property type="entry name" value="RNaseH-like_sf"/>
</dbReference>
<dbReference type="Pfam" id="PF00136">
    <property type="entry name" value="DNA_pol_B"/>
    <property type="match status" value="1"/>
</dbReference>
<dbReference type="SMART" id="SM00486">
    <property type="entry name" value="POLBc"/>
    <property type="match status" value="1"/>
</dbReference>
<comment type="catalytic activity">
    <reaction evidence="12">
        <text>DNA(n) + a 2'-deoxyribonucleoside 5'-triphosphate = DNA(n+1) + diphosphate</text>
        <dbReference type="Rhea" id="RHEA:22508"/>
        <dbReference type="Rhea" id="RHEA-COMP:17339"/>
        <dbReference type="Rhea" id="RHEA-COMP:17340"/>
        <dbReference type="ChEBI" id="CHEBI:33019"/>
        <dbReference type="ChEBI" id="CHEBI:61560"/>
        <dbReference type="ChEBI" id="CHEBI:173112"/>
        <dbReference type="EC" id="2.7.7.7"/>
    </reaction>
</comment>
<keyword evidence="5 12" id="KW-0235">DNA replication</keyword>
<accession>A0ABM1EAQ1</accession>
<dbReference type="InterPro" id="IPR038256">
    <property type="entry name" value="Pol_alpha_znc_sf"/>
</dbReference>
<keyword evidence="6" id="KW-0479">Metal-binding</keyword>
<dbReference type="PANTHER" id="PTHR45861:SF1">
    <property type="entry name" value="DNA POLYMERASE ALPHA CATALYTIC SUBUNIT"/>
    <property type="match status" value="1"/>
</dbReference>
<name>A0ABM1EAQ1_PRICU</name>
<dbReference type="InterPro" id="IPR036397">
    <property type="entry name" value="RNaseH_sf"/>
</dbReference>
<feature type="domain" description="DNA polymerase alpha catalytic subunit N-terminal" evidence="17">
    <location>
        <begin position="3"/>
        <end position="49"/>
    </location>
</feature>
<dbReference type="Gene3D" id="3.30.70.2820">
    <property type="match status" value="1"/>
</dbReference>
<dbReference type="GeneID" id="106810432"/>
<dbReference type="InterPro" id="IPR023211">
    <property type="entry name" value="DNA_pol_palm_dom_sf"/>
</dbReference>
<dbReference type="InterPro" id="IPR024647">
    <property type="entry name" value="DNA_pol_a_cat_su_N"/>
</dbReference>
<evidence type="ECO:0000259" key="14">
    <source>
        <dbReference type="Pfam" id="PF00136"/>
    </source>
</evidence>
<feature type="region of interest" description="Disordered" evidence="13">
    <location>
        <begin position="50"/>
        <end position="83"/>
    </location>
</feature>
<keyword evidence="11" id="KW-0539">Nucleus</keyword>
<evidence type="ECO:0000256" key="7">
    <source>
        <dbReference type="ARBA" id="ARBA00022771"/>
    </source>
</evidence>
<protein>
    <recommendedName>
        <fullName evidence="12">DNA polymerase</fullName>
        <ecNumber evidence="12">2.7.7.7</ecNumber>
    </recommendedName>
</protein>
<dbReference type="PROSITE" id="PS00116">
    <property type="entry name" value="DNA_POLYMERASE_B"/>
    <property type="match status" value="1"/>
</dbReference>
<keyword evidence="7" id="KW-0863">Zinc-finger</keyword>
<sequence length="1337" mass="150379">MAKVKEIQSVYDEVAERDYCDLVQQRQEDDWIVDDDGSGYVEDGREIFDEEANEDELASKKKKFKGDARKHTGGASGLDQEKPAVKSRNIKNMFMAGSAKQKVKSEKKLDQEGGNVLEDILGELKNPKISPMVAGGMVRVSKSVKHRPVNPFATKLSGGAKYVALPRTQQAPTPTVTTTPKRWASLPVNQPGRSKGKTRGAVKTADEDLEELDNVDYMNSQPDVKVGTNEILENKPDVDRTKPEMMLEDINFEDGAFEESSSAEARKIDDQQLTEIDSVAPTKVDKRWAPEEKKWETGWEVCKSSTDDINEANDRTVTVQVDSLTLPTVTNESGDEVLRMFWLDAYEDPFKQTGTVYMFGKVWLEASKTYISCCLIIKNIERQIFLLPKDDMTFQDVYNEFNDKYATEYHIRKFKCKRAKKYYAFEKFEVPSEADYLEVKYSHDFPALPSNLCGNTFSHVFGTNTACLEMLLLDLKIKGPCWLDITIPQVNSPPLSWCKIEAVVSSPSHISRTGADLKPPPVVCLALTIRSAFNSSTHENEIVGVGCLLHNSFPLDKAAPKPPFQQHFSIITCPSGCVMPFDFAQQLKKSQLGNVEVAASERNLLSYLLVKIQNIDPDVIVTHNFFGFDIDLILKKMEIGNVPHWSRLGRLRRAHMPKVAKKGGHFGRMQHKSTVAGRLVVDMKISAQELIRCRSYDLTELVGHVLHRNRIEIPPESIHNMFTTSQSLLQLVECTMGDASYVLTLLCELNVLPLALQITNIAGNVLSRTLLGGRSERNEFLLLHAFHDKQFITPDKVYAKKQGPKGKGDSVNETTENGDETVATTKSKKKPSYAGGLVLEPKKGFYDKYVLLLDFNSLYPSIIQEYNICFTTVARVPYKETEEGLPDVEMPSNDLEDGVLPTEIRKLVESRRAVKALMKDKSTSAELMMQYDIRQKALKLTANSMYGCLGFSNSRFFAKHLAALTTGKGREILLHTKHLVQKYDLDVIYGDTDSIMINTNTTNLDEVFQIGNKVKTEVNRQYKKLELEVDGVFKSMLLLKKKKYAALVVDRSPAGEVTYSKELKGLDIVRRDWCDLSKDVGNYAIEQILSADTRENIVERIHQRLTEVADDMKQGKVLLEKFMINKALTKNPDDYPDKKSLPHVQVAMRLNSKGGKKLGHGDTITYIICQDGSGLPATQRAYHAAELRMQPSLQVDLPYYLASQLHPVVARLCDPIEGTDAGQIAQCLGLDASAYHRTHIHKQEDDMDASGPMSYSEKFKHCDPLTVRCTNPNCASDIIFEKVLLTDVMCSLETCPNRKCDLSPRDTTAYICNKLVQEIRKHLSKYYLVSMKHNSCS</sequence>
<evidence type="ECO:0000256" key="10">
    <source>
        <dbReference type="ARBA" id="ARBA00023125"/>
    </source>
</evidence>
<evidence type="ECO:0000259" key="15">
    <source>
        <dbReference type="Pfam" id="PF03104"/>
    </source>
</evidence>
<feature type="region of interest" description="Disordered" evidence="13">
    <location>
        <begin position="799"/>
        <end position="827"/>
    </location>
</feature>
<evidence type="ECO:0000313" key="19">
    <source>
        <dbReference type="RefSeq" id="XP_014669272.1"/>
    </source>
</evidence>
<keyword evidence="3 12" id="KW-0808">Transferase</keyword>
<evidence type="ECO:0000256" key="4">
    <source>
        <dbReference type="ARBA" id="ARBA00022695"/>
    </source>
</evidence>
<dbReference type="PANTHER" id="PTHR45861">
    <property type="entry name" value="DNA POLYMERASE ALPHA CATALYTIC SUBUNIT"/>
    <property type="match status" value="1"/>
</dbReference>
<dbReference type="InterPro" id="IPR042087">
    <property type="entry name" value="DNA_pol_B_thumb"/>
</dbReference>
<evidence type="ECO:0000256" key="2">
    <source>
        <dbReference type="ARBA" id="ARBA00005755"/>
    </source>
</evidence>
<comment type="similarity">
    <text evidence="2 12">Belongs to the DNA polymerase type-B family.</text>
</comment>
<gene>
    <name evidence="19" type="primary">LOC106810432</name>
</gene>
<dbReference type="PRINTS" id="PR00106">
    <property type="entry name" value="DNAPOLB"/>
</dbReference>
<feature type="compositionally biased region" description="Low complexity" evidence="13">
    <location>
        <begin position="170"/>
        <end position="180"/>
    </location>
</feature>
<evidence type="ECO:0000256" key="8">
    <source>
        <dbReference type="ARBA" id="ARBA00022833"/>
    </source>
</evidence>
<dbReference type="Gene3D" id="1.10.132.60">
    <property type="entry name" value="DNA polymerase family B, C-terminal domain"/>
    <property type="match status" value="1"/>
</dbReference>
<dbReference type="Proteomes" id="UP000695022">
    <property type="component" value="Unplaced"/>
</dbReference>
<evidence type="ECO:0000259" key="16">
    <source>
        <dbReference type="Pfam" id="PF08996"/>
    </source>
</evidence>
<dbReference type="InterPro" id="IPR006134">
    <property type="entry name" value="DNA-dir_DNA_pol_B_multi_dom"/>
</dbReference>
<dbReference type="Pfam" id="PF12254">
    <property type="entry name" value="DNA_pol_alpha_N"/>
    <property type="match status" value="1"/>
</dbReference>
<dbReference type="Gene3D" id="1.10.3200.20">
    <property type="entry name" value="DNA Polymerase alpha, zinc finger"/>
    <property type="match status" value="1"/>
</dbReference>
<dbReference type="InterPro" id="IPR006133">
    <property type="entry name" value="DNA-dir_DNA_pol_B_exonuc"/>
</dbReference>
<comment type="subcellular location">
    <subcellularLocation>
        <location evidence="1">Nucleus</location>
    </subcellularLocation>
</comment>
<feature type="region of interest" description="Disordered" evidence="13">
    <location>
        <begin position="170"/>
        <end position="204"/>
    </location>
</feature>
<evidence type="ECO:0000256" key="3">
    <source>
        <dbReference type="ARBA" id="ARBA00022679"/>
    </source>
</evidence>
<reference evidence="19" key="1">
    <citation type="submission" date="2025-08" db="UniProtKB">
        <authorList>
            <consortium name="RefSeq"/>
        </authorList>
    </citation>
    <scope>IDENTIFICATION</scope>
</reference>
<dbReference type="InterPro" id="IPR017964">
    <property type="entry name" value="DNA-dir_DNA_pol_B_CS"/>
</dbReference>
<dbReference type="Gene3D" id="3.90.1600.10">
    <property type="entry name" value="Palm domain of DNA polymerase"/>
    <property type="match status" value="1"/>
</dbReference>
<evidence type="ECO:0000256" key="13">
    <source>
        <dbReference type="SAM" id="MobiDB-lite"/>
    </source>
</evidence>
<dbReference type="RefSeq" id="XP_014669272.1">
    <property type="nucleotide sequence ID" value="XM_014813786.1"/>
</dbReference>
<evidence type="ECO:0000256" key="11">
    <source>
        <dbReference type="ARBA" id="ARBA00023242"/>
    </source>
</evidence>
<evidence type="ECO:0000259" key="17">
    <source>
        <dbReference type="Pfam" id="PF12254"/>
    </source>
</evidence>
<dbReference type="NCBIfam" id="TIGR00592">
    <property type="entry name" value="pol2"/>
    <property type="match status" value="1"/>
</dbReference>
<evidence type="ECO:0000256" key="6">
    <source>
        <dbReference type="ARBA" id="ARBA00022723"/>
    </source>
</evidence>
<dbReference type="SUPFAM" id="SSF56672">
    <property type="entry name" value="DNA/RNA polymerases"/>
    <property type="match status" value="1"/>
</dbReference>
<dbReference type="Pfam" id="PF08996">
    <property type="entry name" value="zf-DNA_Pol"/>
    <property type="match status" value="1"/>
</dbReference>
<evidence type="ECO:0000313" key="18">
    <source>
        <dbReference type="Proteomes" id="UP000695022"/>
    </source>
</evidence>
<feature type="domain" description="Zinc finger DNA-directed DNA polymerase family B alpha" evidence="16">
    <location>
        <begin position="1254"/>
        <end position="1331"/>
    </location>
</feature>